<feature type="transmembrane region" description="Helical" evidence="6">
    <location>
        <begin position="379"/>
        <end position="399"/>
    </location>
</feature>
<name>A0A1T4NEA2_9PORP</name>
<feature type="transmembrane region" description="Helical" evidence="6">
    <location>
        <begin position="348"/>
        <end position="367"/>
    </location>
</feature>
<dbReference type="GO" id="GO:0022857">
    <property type="term" value="F:transmembrane transporter activity"/>
    <property type="evidence" value="ECO:0007669"/>
    <property type="project" value="InterPro"/>
</dbReference>
<feature type="transmembrane region" description="Helical" evidence="6">
    <location>
        <begin position="301"/>
        <end position="318"/>
    </location>
</feature>
<evidence type="ECO:0000256" key="4">
    <source>
        <dbReference type="ARBA" id="ARBA00022989"/>
    </source>
</evidence>
<dbReference type="Gene3D" id="1.20.1250.20">
    <property type="entry name" value="MFS general substrate transporter like domains"/>
    <property type="match status" value="2"/>
</dbReference>
<dbReference type="SUPFAM" id="SSF103473">
    <property type="entry name" value="MFS general substrate transporter"/>
    <property type="match status" value="1"/>
</dbReference>
<evidence type="ECO:0000256" key="5">
    <source>
        <dbReference type="ARBA" id="ARBA00023136"/>
    </source>
</evidence>
<dbReference type="OrthoDB" id="9786665at2"/>
<evidence type="ECO:0000256" key="2">
    <source>
        <dbReference type="ARBA" id="ARBA00022475"/>
    </source>
</evidence>
<feature type="transmembrane region" description="Helical" evidence="6">
    <location>
        <begin position="211"/>
        <end position="230"/>
    </location>
</feature>
<proteinExistence type="predicted"/>
<dbReference type="Pfam" id="PF07690">
    <property type="entry name" value="MFS_1"/>
    <property type="match status" value="1"/>
</dbReference>
<dbReference type="InterPro" id="IPR036259">
    <property type="entry name" value="MFS_trans_sf"/>
</dbReference>
<sequence>MTSQNQTLKGRRNDLPAFVFMVVFMALIGLITSINQQFQAPLKAAFLAQAGSFENTLTTLLTFAFFLAYLVMGPTSAKFLQKNGYKKTLLLGTAIVICSLVIFELSAFSHQWFATHPTLQGWNTIPCGKEVHLPIGYFLFLIGCFVSGTGLTYLQASVNPYIIVCSVPRTTGVTRQNIAGTANSLMNTLGPVFVGYVLFKGKEGADVEVTSILLPLLFFILFVGVLFVGIKYVRLPELAPDSDSTTSSLEHSVYKFRHLRLGVIAIFMYVGCEVSIGSNIIHYAQQDLGLSYTQVVTWSSLYWLSMLIGRFLSSFLTMIRANVQLLVTSLCAAVLVALSMLLKEPRILIAVGLLHSLMWGAIFSLAIDKLGKYTAQASGALLMGVIGGAIMPFLQGALADFGGNWNWTWTLVIIGEVYMLYYALEGYKPQPIRQ</sequence>
<evidence type="ECO:0000256" key="6">
    <source>
        <dbReference type="SAM" id="Phobius"/>
    </source>
</evidence>
<comment type="subcellular location">
    <subcellularLocation>
        <location evidence="1">Cell inner membrane</location>
        <topology evidence="1">Multi-pass membrane protein</topology>
    </subcellularLocation>
</comment>
<feature type="transmembrane region" description="Helical" evidence="6">
    <location>
        <begin position="89"/>
        <end position="113"/>
    </location>
</feature>
<keyword evidence="2" id="KW-1003">Cell membrane</keyword>
<keyword evidence="3 6" id="KW-0812">Transmembrane</keyword>
<evidence type="ECO:0000313" key="7">
    <source>
        <dbReference type="EMBL" id="SJZ77600.1"/>
    </source>
</evidence>
<reference evidence="8" key="1">
    <citation type="submission" date="2017-02" db="EMBL/GenBank/DDBJ databases">
        <authorList>
            <person name="Varghese N."/>
            <person name="Submissions S."/>
        </authorList>
    </citation>
    <scope>NUCLEOTIDE SEQUENCE [LARGE SCALE GENOMIC DNA]</scope>
    <source>
        <strain evidence="8">ATCC 51356</strain>
    </source>
</reference>
<dbReference type="AlphaFoldDB" id="A0A1T4NEA2"/>
<accession>A0A1T4NEA2</accession>
<keyword evidence="4 6" id="KW-1133">Transmembrane helix</keyword>
<dbReference type="InterPro" id="IPR011701">
    <property type="entry name" value="MFS"/>
</dbReference>
<keyword evidence="8" id="KW-1185">Reference proteome</keyword>
<feature type="transmembrane region" description="Helical" evidence="6">
    <location>
        <begin position="325"/>
        <end position="342"/>
    </location>
</feature>
<dbReference type="InterPro" id="IPR050375">
    <property type="entry name" value="MFS_TsgA-like"/>
</dbReference>
<evidence type="ECO:0000256" key="1">
    <source>
        <dbReference type="ARBA" id="ARBA00004429"/>
    </source>
</evidence>
<evidence type="ECO:0000256" key="3">
    <source>
        <dbReference type="ARBA" id="ARBA00022692"/>
    </source>
</evidence>
<dbReference type="Proteomes" id="UP000190121">
    <property type="component" value="Unassembled WGS sequence"/>
</dbReference>
<feature type="transmembrane region" description="Helical" evidence="6">
    <location>
        <begin position="56"/>
        <end position="77"/>
    </location>
</feature>
<organism evidence="7 8">
    <name type="scientific">Porphyromonas circumdentaria</name>
    <dbReference type="NCBI Taxonomy" id="29524"/>
    <lineage>
        <taxon>Bacteria</taxon>
        <taxon>Pseudomonadati</taxon>
        <taxon>Bacteroidota</taxon>
        <taxon>Bacteroidia</taxon>
        <taxon>Bacteroidales</taxon>
        <taxon>Porphyromonadaceae</taxon>
        <taxon>Porphyromonas</taxon>
    </lineage>
</organism>
<feature type="transmembrane region" description="Helical" evidence="6">
    <location>
        <begin position="177"/>
        <end position="199"/>
    </location>
</feature>
<feature type="transmembrane region" description="Helical" evidence="6">
    <location>
        <begin position="133"/>
        <end position="156"/>
    </location>
</feature>
<dbReference type="PANTHER" id="PTHR43702">
    <property type="entry name" value="L-FUCOSE-PROTON SYMPORTER"/>
    <property type="match status" value="1"/>
</dbReference>
<dbReference type="GO" id="GO:0005886">
    <property type="term" value="C:plasma membrane"/>
    <property type="evidence" value="ECO:0007669"/>
    <property type="project" value="UniProtKB-SubCell"/>
</dbReference>
<keyword evidence="5 6" id="KW-0472">Membrane</keyword>
<dbReference type="PANTHER" id="PTHR43702:SF3">
    <property type="entry name" value="PROTEIN TSGA"/>
    <property type="match status" value="1"/>
</dbReference>
<feature type="transmembrane region" description="Helical" evidence="6">
    <location>
        <begin position="405"/>
        <end position="424"/>
    </location>
</feature>
<protein>
    <submittedName>
        <fullName evidence="7">MFS transporter, FHS family, L-fucose permease</fullName>
    </submittedName>
</protein>
<dbReference type="RefSeq" id="WP_078737011.1">
    <property type="nucleotide sequence ID" value="NZ_FUXE01000010.1"/>
</dbReference>
<feature type="transmembrane region" description="Helical" evidence="6">
    <location>
        <begin position="15"/>
        <end position="36"/>
    </location>
</feature>
<dbReference type="EMBL" id="FUXE01000010">
    <property type="protein sequence ID" value="SJZ77600.1"/>
    <property type="molecule type" value="Genomic_DNA"/>
</dbReference>
<gene>
    <name evidence="7" type="ORF">SAMN02745171_01093</name>
</gene>
<dbReference type="STRING" id="29524.SAMN02745171_01093"/>
<feature type="transmembrane region" description="Helical" evidence="6">
    <location>
        <begin position="261"/>
        <end position="281"/>
    </location>
</feature>
<evidence type="ECO:0000313" key="8">
    <source>
        <dbReference type="Proteomes" id="UP000190121"/>
    </source>
</evidence>